<dbReference type="AlphaFoldDB" id="A0A1L6ZMA7"/>
<organism evidence="2 3">
    <name type="scientific">Bacillus safensis</name>
    <dbReference type="NCBI Taxonomy" id="561879"/>
    <lineage>
        <taxon>Bacteria</taxon>
        <taxon>Bacillati</taxon>
        <taxon>Bacillota</taxon>
        <taxon>Bacilli</taxon>
        <taxon>Bacillales</taxon>
        <taxon>Bacillaceae</taxon>
        <taxon>Bacillus</taxon>
    </lineage>
</organism>
<evidence type="ECO:0000313" key="3">
    <source>
        <dbReference type="Proteomes" id="UP000185426"/>
    </source>
</evidence>
<dbReference type="Pfam" id="PF13761">
    <property type="entry name" value="DUF4166"/>
    <property type="match status" value="1"/>
</dbReference>
<dbReference type="EMBL" id="CP015607">
    <property type="protein sequence ID" value="APT47602.1"/>
    <property type="molecule type" value="Genomic_DNA"/>
</dbReference>
<gene>
    <name evidence="2" type="ORF">BSA145_18095</name>
</gene>
<protein>
    <recommendedName>
        <fullName evidence="1">DUF4166 domain-containing protein</fullName>
    </recommendedName>
</protein>
<accession>A0A1L6ZMA7</accession>
<sequence>MVVHRHQVKDYDKLHPKLKERYNRAFTAEGTMEEIGGGTRLIRFFFKIGPLFRCFFPERGKNIPFRIVNKPFMTNKGEEGMHWFRTFYFPKKERHFDADMIIDEKSHKVLDYFGKPRLLMSELHFTVTKHGFLHIQSGRQKLLMLGREWPLPTWLYGVSDVTEGYEEHAGEYTIDVHVKNRLFGTLFTYKGRFTERVVSHDE</sequence>
<dbReference type="Proteomes" id="UP000185426">
    <property type="component" value="Chromosome"/>
</dbReference>
<name>A0A1L6ZMA7_BACIA</name>
<reference evidence="2 3" key="1">
    <citation type="submission" date="2016-05" db="EMBL/GenBank/DDBJ databases">
        <title>Complete Genome and Methylome Analysis of Psychrotrophic Bacterial Isolates from Antarctic Lake Untersee.</title>
        <authorList>
            <person name="Fomenkov A."/>
            <person name="Akimov V.N."/>
            <person name="Vasilyeva L.V."/>
            <person name="Andersen D."/>
            <person name="Vincze T."/>
            <person name="Roberts R.J."/>
        </authorList>
    </citation>
    <scope>NUCLEOTIDE SEQUENCE [LARGE SCALE GENOMIC DNA]</scope>
    <source>
        <strain evidence="2 3">U14-5</strain>
    </source>
</reference>
<evidence type="ECO:0000313" key="2">
    <source>
        <dbReference type="EMBL" id="APT47602.1"/>
    </source>
</evidence>
<evidence type="ECO:0000259" key="1">
    <source>
        <dbReference type="Pfam" id="PF13761"/>
    </source>
</evidence>
<dbReference type="RefSeq" id="WP_075623318.1">
    <property type="nucleotide sequence ID" value="NZ_CP015607.1"/>
</dbReference>
<feature type="domain" description="DUF4166" evidence="1">
    <location>
        <begin position="14"/>
        <end position="193"/>
    </location>
</feature>
<dbReference type="InterPro" id="IPR025311">
    <property type="entry name" value="DUF4166"/>
</dbReference>
<proteinExistence type="predicted"/>